<evidence type="ECO:0000313" key="4">
    <source>
        <dbReference type="Proteomes" id="UP001281761"/>
    </source>
</evidence>
<dbReference type="Gene3D" id="1.10.8.10">
    <property type="entry name" value="DNA helicase RuvA subunit, C-terminal domain"/>
    <property type="match status" value="1"/>
</dbReference>
<feature type="domain" description="DCUN1" evidence="2">
    <location>
        <begin position="67"/>
        <end position="260"/>
    </location>
</feature>
<dbReference type="PANTHER" id="PTHR12281">
    <property type="entry name" value="RP42 RELATED"/>
    <property type="match status" value="1"/>
</dbReference>
<dbReference type="PROSITE" id="PS51229">
    <property type="entry name" value="DCUN1"/>
    <property type="match status" value="1"/>
</dbReference>
<gene>
    <name evidence="3" type="ORF">BLNAU_1832</name>
</gene>
<reference evidence="3 4" key="1">
    <citation type="journal article" date="2022" name="bioRxiv">
        <title>Genomics of Preaxostyla Flagellates Illuminates Evolutionary Transitions and the Path Towards Mitochondrial Loss.</title>
        <authorList>
            <person name="Novak L.V.F."/>
            <person name="Treitli S.C."/>
            <person name="Pyrih J."/>
            <person name="Halakuc P."/>
            <person name="Pipaliya S.V."/>
            <person name="Vacek V."/>
            <person name="Brzon O."/>
            <person name="Soukal P."/>
            <person name="Eme L."/>
            <person name="Dacks J.B."/>
            <person name="Karnkowska A."/>
            <person name="Elias M."/>
            <person name="Hampl V."/>
        </authorList>
    </citation>
    <scope>NUCLEOTIDE SEQUENCE [LARGE SCALE GENOMIC DNA]</scope>
    <source>
        <strain evidence="3">NAU3</strain>
        <tissue evidence="3">Gut</tissue>
    </source>
</reference>
<evidence type="ECO:0000259" key="2">
    <source>
        <dbReference type="PROSITE" id="PS51229"/>
    </source>
</evidence>
<evidence type="ECO:0000256" key="1">
    <source>
        <dbReference type="RuleBase" id="RU410713"/>
    </source>
</evidence>
<proteinExistence type="predicted"/>
<dbReference type="PANTHER" id="PTHR12281:SF31">
    <property type="entry name" value="DCN1-LIKE PROTEIN 3"/>
    <property type="match status" value="1"/>
</dbReference>
<protein>
    <recommendedName>
        <fullName evidence="1">Defective in cullin neddylation protein</fullName>
    </recommendedName>
</protein>
<name>A0ABQ9YHQ9_9EUKA</name>
<accession>A0ABQ9YHQ9</accession>
<keyword evidence="4" id="KW-1185">Reference proteome</keyword>
<dbReference type="InterPro" id="IPR005176">
    <property type="entry name" value="PONY_dom"/>
</dbReference>
<dbReference type="EMBL" id="JARBJD010000007">
    <property type="protein sequence ID" value="KAK2963298.1"/>
    <property type="molecule type" value="Genomic_DNA"/>
</dbReference>
<dbReference type="InterPro" id="IPR014764">
    <property type="entry name" value="DCN-prot"/>
</dbReference>
<dbReference type="Pfam" id="PF03556">
    <property type="entry name" value="Cullin_binding"/>
    <property type="match status" value="1"/>
</dbReference>
<dbReference type="Gene3D" id="1.10.238.10">
    <property type="entry name" value="EF-hand"/>
    <property type="match status" value="1"/>
</dbReference>
<dbReference type="InterPro" id="IPR042460">
    <property type="entry name" value="DCN1-like_PONY"/>
</dbReference>
<sequence length="263" mass="30291">MSWSSAGEKYKNNAKQQVASVTGCSMEVAERVLQHTQGDITSAINEYYDHPERYPEPRPKTPPKPKVNEGEILNLFKRYSNSDQTNIEPDGLERLLDESKVDPENIGVLIFAWKAKAEHPAEFSKDEFVLACKETGIDTLNAFGQKVPTLISFIQTPAAFRDFYRWSFKYYLTEERARKLSNETACILFGIVMKGRTPFYDQIIQFLTEKKDEVKTVSIDAWNMLLDFGEQIQPDLSNYDIPGKTDHWPVMIDDFVDWIKSKQ</sequence>
<evidence type="ECO:0000313" key="3">
    <source>
        <dbReference type="EMBL" id="KAK2963298.1"/>
    </source>
</evidence>
<dbReference type="Pfam" id="PF14555">
    <property type="entry name" value="UBA_4"/>
    <property type="match status" value="1"/>
</dbReference>
<dbReference type="Proteomes" id="UP001281761">
    <property type="component" value="Unassembled WGS sequence"/>
</dbReference>
<comment type="caution">
    <text evidence="3">The sequence shown here is derived from an EMBL/GenBank/DDBJ whole genome shotgun (WGS) entry which is preliminary data.</text>
</comment>
<organism evidence="3 4">
    <name type="scientific">Blattamonas nauphoetae</name>
    <dbReference type="NCBI Taxonomy" id="2049346"/>
    <lineage>
        <taxon>Eukaryota</taxon>
        <taxon>Metamonada</taxon>
        <taxon>Preaxostyla</taxon>
        <taxon>Oxymonadida</taxon>
        <taxon>Blattamonas</taxon>
    </lineage>
</organism>
<dbReference type="Gene3D" id="1.10.238.200">
    <property type="entry name" value="Cullin, PONY binding domain"/>
    <property type="match status" value="1"/>
</dbReference>
<comment type="function">
    <text evidence="1">Neddylation of cullins play an essential role in the regulation of SCF-type complexes activity.</text>
</comment>